<dbReference type="InterPro" id="IPR035649">
    <property type="entry name" value="EFG_V"/>
</dbReference>
<dbReference type="SUPFAM" id="SSF50447">
    <property type="entry name" value="Translation proteins"/>
    <property type="match status" value="1"/>
</dbReference>
<evidence type="ECO:0000256" key="3">
    <source>
        <dbReference type="ARBA" id="ARBA00022768"/>
    </source>
</evidence>
<dbReference type="SMART" id="SM00889">
    <property type="entry name" value="EFG_IV"/>
    <property type="match status" value="1"/>
</dbReference>
<dbReference type="SUPFAM" id="SSF54980">
    <property type="entry name" value="EF-G C-terminal domain-like"/>
    <property type="match status" value="2"/>
</dbReference>
<dbReference type="InterPro" id="IPR014721">
    <property type="entry name" value="Ribsml_uS5_D2-typ_fold_subgr"/>
</dbReference>
<accession>A0ABP7N0I3</accession>
<dbReference type="InterPro" id="IPR005225">
    <property type="entry name" value="Small_GTP-bd"/>
</dbReference>
<dbReference type="GO" id="GO:0003746">
    <property type="term" value="F:translation elongation factor activity"/>
    <property type="evidence" value="ECO:0007669"/>
    <property type="project" value="UniProtKB-KW"/>
</dbReference>
<dbReference type="CDD" id="cd01434">
    <property type="entry name" value="EFG_mtEFG1_IV"/>
    <property type="match status" value="1"/>
</dbReference>
<keyword evidence="3 8" id="KW-0251">Elongation factor</keyword>
<evidence type="ECO:0000256" key="2">
    <source>
        <dbReference type="ARBA" id="ARBA00022741"/>
    </source>
</evidence>
<dbReference type="EMBL" id="BAAAZU010000031">
    <property type="protein sequence ID" value="GAA3932650.1"/>
    <property type="molecule type" value="Genomic_DNA"/>
</dbReference>
<dbReference type="NCBIfam" id="NF009381">
    <property type="entry name" value="PRK12740.1-5"/>
    <property type="match status" value="1"/>
</dbReference>
<protein>
    <recommendedName>
        <fullName evidence="1">Elongation factor G</fullName>
    </recommendedName>
</protein>
<evidence type="ECO:0000256" key="1">
    <source>
        <dbReference type="ARBA" id="ARBA00017872"/>
    </source>
</evidence>
<dbReference type="SUPFAM" id="SSF54211">
    <property type="entry name" value="Ribosomal protein S5 domain 2-like"/>
    <property type="match status" value="1"/>
</dbReference>
<dbReference type="PANTHER" id="PTHR43261:SF6">
    <property type="entry name" value="ELONGATION FACTOR G-LIKE PROTEIN"/>
    <property type="match status" value="1"/>
</dbReference>
<dbReference type="InterPro" id="IPR041095">
    <property type="entry name" value="EFG_II"/>
</dbReference>
<comment type="function">
    <text evidence="6">Catalyzes the GTP-dependent ribosomal translocation step during translation elongation. During this step, the ribosome changes from the pre-translocational (PRE) to the post-translocational (POST) state as the newly formed A-site-bound peptidyl-tRNA and P-site-bound deacylated tRNA move to the P and E sites, respectively. Catalyzes the coordinated movement of the two tRNA molecules, the mRNA and conformational changes in the ribosome.</text>
</comment>
<feature type="domain" description="Tr-type G" evidence="7">
    <location>
        <begin position="6"/>
        <end position="273"/>
    </location>
</feature>
<dbReference type="InterPro" id="IPR020568">
    <property type="entry name" value="Ribosomal_Su5_D2-typ_SF"/>
</dbReference>
<name>A0ABP7N0I3_9GAMM</name>
<comment type="caution">
    <text evidence="8">The sequence shown here is derived from an EMBL/GenBank/DDBJ whole genome shotgun (WGS) entry which is preliminary data.</text>
</comment>
<reference evidence="9" key="1">
    <citation type="journal article" date="2019" name="Int. J. Syst. Evol. Microbiol.">
        <title>The Global Catalogue of Microorganisms (GCM) 10K type strain sequencing project: providing services to taxonomists for standard genome sequencing and annotation.</title>
        <authorList>
            <consortium name="The Broad Institute Genomics Platform"/>
            <consortium name="The Broad Institute Genome Sequencing Center for Infectious Disease"/>
            <person name="Wu L."/>
            <person name="Ma J."/>
        </authorList>
    </citation>
    <scope>NUCLEOTIDE SEQUENCE [LARGE SCALE GENOMIC DNA]</scope>
    <source>
        <strain evidence="9">JCM 16916</strain>
    </source>
</reference>
<dbReference type="InterPro" id="IPR047872">
    <property type="entry name" value="EFG_IV"/>
</dbReference>
<dbReference type="Pfam" id="PF03764">
    <property type="entry name" value="EFG_IV"/>
    <property type="match status" value="1"/>
</dbReference>
<evidence type="ECO:0000256" key="5">
    <source>
        <dbReference type="ARBA" id="ARBA00023134"/>
    </source>
</evidence>
<dbReference type="InterPro" id="IPR005517">
    <property type="entry name" value="Transl_elong_EFG/EF2_IV"/>
</dbReference>
<dbReference type="CDD" id="cd03713">
    <property type="entry name" value="EFG_mtEFG_C"/>
    <property type="match status" value="1"/>
</dbReference>
<dbReference type="RefSeq" id="WP_344760636.1">
    <property type="nucleotide sequence ID" value="NZ_BAAAZU010000031.1"/>
</dbReference>
<evidence type="ECO:0000313" key="8">
    <source>
        <dbReference type="EMBL" id="GAA3932650.1"/>
    </source>
</evidence>
<evidence type="ECO:0000313" key="9">
    <source>
        <dbReference type="Proteomes" id="UP001501727"/>
    </source>
</evidence>
<dbReference type="InterPro" id="IPR027417">
    <property type="entry name" value="P-loop_NTPase"/>
</dbReference>
<keyword evidence="9" id="KW-1185">Reference proteome</keyword>
<dbReference type="SMART" id="SM00838">
    <property type="entry name" value="EFG_C"/>
    <property type="match status" value="1"/>
</dbReference>
<dbReference type="InterPro" id="IPR053905">
    <property type="entry name" value="EF-G-like_DII"/>
</dbReference>
<sequence length="687" mass="74386">MPYSTADIRNVALAGHPGAGKTTLFEALLHAGGAIQSAGTVERGNTVSDFDPMEKARGHSIDAAIAAIDHVAASKQSIHVNLVDTPGYPDFRGPTLSALAAVETVAIVVDADRGVEHGTRRMMERARQRGLCRVVVVNKIDHEAADCARVLEELREEFGPELLPLNLPADNGKAVVDCFGQEAGESDLGPVADWHRRILDQVVEVDESVMDRYLDQGEGGLSGAQLHDAFEQCLREGHLVPVCFTSARDGTGVRKLLDAAERLFPHPGEANPPPFVKGTGAGARPVEARPDPGAHVIADVFRIINDPFVGKLGIFRVYQGTVRKDSQLFIDDGRKPFKVAHLFRIQGKDHVEVEQAIPGDIAAVAKIEDVHFDAVLHDSHDEDAIRLAPPDFPRPMFGLAIEAGSKGQEQKLGAALHKLAEEDPCFEVEHLADTNETVVRGLSDLHLRINLERLKERHGIEVATHPPRIAFRETVSAKAEGHHRHKKQTGGAGQFGEVFLRIEPLPRGAGFEFVDEIKGGTIPGQFLPAVEKGVRQVLDGGAIAGYPMQDVRVVVYDGKHHPVDSKEVAFVAAGRKAFLDAIGKARPQVLEPIVDLDVNAPEQHMGDISGGLASKRARINGTDSLRGGEIVVKAQVPLSELEGYAAELKSVTAGRGRYSLDFSHYAPVPAQVQQKLVEAYRPRHEDD</sequence>
<dbReference type="InterPro" id="IPR000640">
    <property type="entry name" value="EFG_V-like"/>
</dbReference>
<keyword evidence="5" id="KW-0342">GTP-binding</keyword>
<evidence type="ECO:0000256" key="6">
    <source>
        <dbReference type="ARBA" id="ARBA00024731"/>
    </source>
</evidence>
<organism evidence="8 9">
    <name type="scientific">Luteimonas lutimaris</name>
    <dbReference type="NCBI Taxonomy" id="698645"/>
    <lineage>
        <taxon>Bacteria</taxon>
        <taxon>Pseudomonadati</taxon>
        <taxon>Pseudomonadota</taxon>
        <taxon>Gammaproteobacteria</taxon>
        <taxon>Lysobacterales</taxon>
        <taxon>Lysobacteraceae</taxon>
        <taxon>Luteimonas</taxon>
    </lineage>
</organism>
<dbReference type="Pfam" id="PF00679">
    <property type="entry name" value="EFG_C"/>
    <property type="match status" value="1"/>
</dbReference>
<dbReference type="InterPro" id="IPR035647">
    <property type="entry name" value="EFG_III/V"/>
</dbReference>
<dbReference type="InterPro" id="IPR000795">
    <property type="entry name" value="T_Tr_GTP-bd_dom"/>
</dbReference>
<dbReference type="Pfam" id="PF22042">
    <property type="entry name" value="EF-G_D2"/>
    <property type="match status" value="1"/>
</dbReference>
<dbReference type="PRINTS" id="PR00315">
    <property type="entry name" value="ELONGATNFCT"/>
</dbReference>
<dbReference type="Gene3D" id="3.40.50.300">
    <property type="entry name" value="P-loop containing nucleotide triphosphate hydrolases"/>
    <property type="match status" value="1"/>
</dbReference>
<evidence type="ECO:0000259" key="7">
    <source>
        <dbReference type="PROSITE" id="PS51722"/>
    </source>
</evidence>
<dbReference type="Proteomes" id="UP001501727">
    <property type="component" value="Unassembled WGS sequence"/>
</dbReference>
<dbReference type="SUPFAM" id="SSF52540">
    <property type="entry name" value="P-loop containing nucleoside triphosphate hydrolases"/>
    <property type="match status" value="1"/>
</dbReference>
<dbReference type="NCBIfam" id="NF009891">
    <property type="entry name" value="PRK13351.1-1"/>
    <property type="match status" value="1"/>
</dbReference>
<dbReference type="Gene3D" id="3.30.70.240">
    <property type="match status" value="1"/>
</dbReference>
<proteinExistence type="predicted"/>
<dbReference type="Gene3D" id="3.30.230.10">
    <property type="match status" value="1"/>
</dbReference>
<dbReference type="PROSITE" id="PS51722">
    <property type="entry name" value="G_TR_2"/>
    <property type="match status" value="1"/>
</dbReference>
<keyword evidence="4" id="KW-0648">Protein biosynthesis</keyword>
<dbReference type="Pfam" id="PF00009">
    <property type="entry name" value="GTP_EFTU"/>
    <property type="match status" value="1"/>
</dbReference>
<dbReference type="NCBIfam" id="TIGR00231">
    <property type="entry name" value="small_GTP"/>
    <property type="match status" value="1"/>
</dbReference>
<evidence type="ECO:0000256" key="4">
    <source>
        <dbReference type="ARBA" id="ARBA00022917"/>
    </source>
</evidence>
<keyword evidence="2" id="KW-0547">Nucleotide-binding</keyword>
<dbReference type="CDD" id="cd04088">
    <property type="entry name" value="EFG_mtEFG_II"/>
    <property type="match status" value="1"/>
</dbReference>
<dbReference type="PANTHER" id="PTHR43261">
    <property type="entry name" value="TRANSLATION ELONGATION FACTOR G-RELATED"/>
    <property type="match status" value="1"/>
</dbReference>
<dbReference type="Gene3D" id="2.40.30.10">
    <property type="entry name" value="Translation factors"/>
    <property type="match status" value="1"/>
</dbReference>
<gene>
    <name evidence="8" type="primary">fusA_2</name>
    <name evidence="8" type="ORF">GCM10022229_27910</name>
</gene>
<dbReference type="Gene3D" id="3.30.70.870">
    <property type="entry name" value="Elongation Factor G (Translational Gtpase), domain 3"/>
    <property type="match status" value="1"/>
</dbReference>
<dbReference type="InterPro" id="IPR009000">
    <property type="entry name" value="Transl_B-barrel_sf"/>
</dbReference>
<dbReference type="Pfam" id="PF14492">
    <property type="entry name" value="EFG_III"/>
    <property type="match status" value="1"/>
</dbReference>